<proteinExistence type="predicted"/>
<feature type="domain" description="CusB-like beta-barrel" evidence="5">
    <location>
        <begin position="261"/>
        <end position="302"/>
    </location>
</feature>
<dbReference type="EMBL" id="AP023213">
    <property type="protein sequence ID" value="BCG46883.1"/>
    <property type="molecule type" value="Genomic_DNA"/>
</dbReference>
<keyword evidence="3" id="KW-0812">Transmembrane</keyword>
<dbReference type="InterPro" id="IPR058792">
    <property type="entry name" value="Beta-barrel_RND_2"/>
</dbReference>
<keyword evidence="3" id="KW-1133">Transmembrane helix</keyword>
<sequence length="366" mass="39679">MAEHTTETTENNGANPAPTGERKGLNKKQRGGIVLLVIVIIGALLGVHRWVRSKTHIETDNAFIESHVHSIASRVPGLVQRVAVVDNQFVHKGDLLVELDPSDYRAREGSASASVEMAKNETSGDYAQVESARANVGLATARLEQANLDLRRAEALFAKEVIPREQLDRQRTAHRVAQMQLKEAQEAEKKAKAMIGISGTGSKDARVAEKQAELETARLNLSYTRIVAPSDGFVTRKGVEPGNYVQPGQALMAVVALEGAWITANYKESQLAKVRPGQRVEFTVDTYPGRKFTGKVESIMAGTGAAFSLLPPENATGNYVKVTQRIPIRIAIDRGSDPEHLLRVGMSVVPTILTGQSFGDVVGFGR</sequence>
<evidence type="ECO:0000256" key="1">
    <source>
        <dbReference type="ARBA" id="ARBA00004196"/>
    </source>
</evidence>
<organism evidence="6 7">
    <name type="scientific">Citrifermentans bremense</name>
    <dbReference type="NCBI Taxonomy" id="60035"/>
    <lineage>
        <taxon>Bacteria</taxon>
        <taxon>Pseudomonadati</taxon>
        <taxon>Thermodesulfobacteriota</taxon>
        <taxon>Desulfuromonadia</taxon>
        <taxon>Geobacterales</taxon>
        <taxon>Geobacteraceae</taxon>
        <taxon>Citrifermentans</taxon>
    </lineage>
</organism>
<evidence type="ECO:0000313" key="7">
    <source>
        <dbReference type="Proteomes" id="UP000515472"/>
    </source>
</evidence>
<protein>
    <submittedName>
        <fullName evidence="6">Membrane fusion component of MSF-type tripartite multidrug efflux system</fullName>
    </submittedName>
</protein>
<accession>A0A6S6LZ82</accession>
<name>A0A6S6LZ82_9BACT</name>
<feature type="domain" description="Multidrug resistance protein MdtA-like barrel-sandwich hybrid" evidence="4">
    <location>
        <begin position="70"/>
        <end position="255"/>
    </location>
</feature>
<evidence type="ECO:0000313" key="6">
    <source>
        <dbReference type="EMBL" id="BCG46883.1"/>
    </source>
</evidence>
<dbReference type="Gene3D" id="2.40.50.100">
    <property type="match status" value="1"/>
</dbReference>
<dbReference type="RefSeq" id="WP_185244992.1">
    <property type="nucleotide sequence ID" value="NZ_AP023213.1"/>
</dbReference>
<dbReference type="InterPro" id="IPR050739">
    <property type="entry name" value="MFP"/>
</dbReference>
<dbReference type="GO" id="GO:0030313">
    <property type="term" value="C:cell envelope"/>
    <property type="evidence" value="ECO:0007669"/>
    <property type="project" value="UniProtKB-SubCell"/>
</dbReference>
<dbReference type="PANTHER" id="PTHR30386">
    <property type="entry name" value="MEMBRANE FUSION SUBUNIT OF EMRAB-TOLC MULTIDRUG EFFLUX PUMP"/>
    <property type="match status" value="1"/>
</dbReference>
<evidence type="ECO:0000259" key="4">
    <source>
        <dbReference type="Pfam" id="PF25917"/>
    </source>
</evidence>
<reference evidence="6 7" key="1">
    <citation type="submission" date="2020-06" db="EMBL/GenBank/DDBJ databases">
        <title>Interaction of electrochemicaly active bacteria, Geobacter bremensis R4 on different carbon anode.</title>
        <authorList>
            <person name="Meng L."/>
            <person name="Yoshida N."/>
        </authorList>
    </citation>
    <scope>NUCLEOTIDE SEQUENCE [LARGE SCALE GENOMIC DNA]</scope>
    <source>
        <strain evidence="6 7">R4</strain>
    </source>
</reference>
<evidence type="ECO:0000256" key="2">
    <source>
        <dbReference type="SAM" id="MobiDB-lite"/>
    </source>
</evidence>
<dbReference type="Gene3D" id="1.10.287.470">
    <property type="entry name" value="Helix hairpin bin"/>
    <property type="match status" value="1"/>
</dbReference>
<dbReference type="Pfam" id="PF25917">
    <property type="entry name" value="BSH_RND"/>
    <property type="match status" value="1"/>
</dbReference>
<dbReference type="Pfam" id="PF25954">
    <property type="entry name" value="Beta-barrel_RND_2"/>
    <property type="match status" value="1"/>
</dbReference>
<dbReference type="AlphaFoldDB" id="A0A6S6LZ82"/>
<dbReference type="PANTHER" id="PTHR30386:SF19">
    <property type="entry name" value="MULTIDRUG EXPORT PROTEIN EMRA-RELATED"/>
    <property type="match status" value="1"/>
</dbReference>
<dbReference type="GO" id="GO:0055085">
    <property type="term" value="P:transmembrane transport"/>
    <property type="evidence" value="ECO:0007669"/>
    <property type="project" value="InterPro"/>
</dbReference>
<dbReference type="Gene3D" id="2.40.30.170">
    <property type="match status" value="1"/>
</dbReference>
<keyword evidence="3" id="KW-0472">Membrane</keyword>
<evidence type="ECO:0000256" key="3">
    <source>
        <dbReference type="SAM" id="Phobius"/>
    </source>
</evidence>
<dbReference type="InterPro" id="IPR058625">
    <property type="entry name" value="MdtA-like_BSH"/>
</dbReference>
<feature type="region of interest" description="Disordered" evidence="2">
    <location>
        <begin position="1"/>
        <end position="25"/>
    </location>
</feature>
<dbReference type="SUPFAM" id="SSF111369">
    <property type="entry name" value="HlyD-like secretion proteins"/>
    <property type="match status" value="2"/>
</dbReference>
<keyword evidence="7" id="KW-1185">Reference proteome</keyword>
<evidence type="ECO:0000259" key="5">
    <source>
        <dbReference type="Pfam" id="PF25954"/>
    </source>
</evidence>
<comment type="subcellular location">
    <subcellularLocation>
        <location evidence="1">Cell envelope</location>
    </subcellularLocation>
</comment>
<dbReference type="KEGG" id="gbn:GEOBRER4_16330"/>
<dbReference type="Proteomes" id="UP000515472">
    <property type="component" value="Chromosome"/>
</dbReference>
<gene>
    <name evidence="6" type="ORF">GEOBRER4_n1698</name>
</gene>
<feature type="transmembrane region" description="Helical" evidence="3">
    <location>
        <begin position="32"/>
        <end position="51"/>
    </location>
</feature>